<feature type="region of interest" description="Disordered" evidence="5">
    <location>
        <begin position="534"/>
        <end position="554"/>
    </location>
</feature>
<keyword evidence="4 6" id="KW-0472">Membrane</keyword>
<dbReference type="InterPro" id="IPR002523">
    <property type="entry name" value="MgTranspt_CorA/ZnTranspt_ZntB"/>
</dbReference>
<evidence type="ECO:0000256" key="6">
    <source>
        <dbReference type="SAM" id="Phobius"/>
    </source>
</evidence>
<evidence type="ECO:0000313" key="7">
    <source>
        <dbReference type="EMBL" id="RYO44812.1"/>
    </source>
</evidence>
<feature type="transmembrane region" description="Helical" evidence="6">
    <location>
        <begin position="491"/>
        <end position="512"/>
    </location>
</feature>
<comment type="caution">
    <text evidence="7">The sequence shown here is derived from an EMBL/GenBank/DDBJ whole genome shotgun (WGS) entry which is preliminary data.</text>
</comment>
<proteinExistence type="predicted"/>
<dbReference type="EMBL" id="PEJP01000057">
    <property type="protein sequence ID" value="RYO44812.1"/>
    <property type="molecule type" value="Genomic_DNA"/>
</dbReference>
<organism evidence="7 8">
    <name type="scientific">Alternaria arborescens</name>
    <dbReference type="NCBI Taxonomy" id="156630"/>
    <lineage>
        <taxon>Eukaryota</taxon>
        <taxon>Fungi</taxon>
        <taxon>Dikarya</taxon>
        <taxon>Ascomycota</taxon>
        <taxon>Pezizomycotina</taxon>
        <taxon>Dothideomycetes</taxon>
        <taxon>Pleosporomycetidae</taxon>
        <taxon>Pleosporales</taxon>
        <taxon>Pleosporineae</taxon>
        <taxon>Pleosporaceae</taxon>
        <taxon>Alternaria</taxon>
        <taxon>Alternaria sect. Alternaria</taxon>
    </lineage>
</organism>
<feature type="region of interest" description="Disordered" evidence="5">
    <location>
        <begin position="350"/>
        <end position="424"/>
    </location>
</feature>
<dbReference type="Gene3D" id="1.20.58.340">
    <property type="entry name" value="Magnesium transport protein CorA, transmembrane region"/>
    <property type="match status" value="1"/>
</dbReference>
<dbReference type="SUPFAM" id="SSF144083">
    <property type="entry name" value="Magnesium transport protein CorA, transmembrane region"/>
    <property type="match status" value="1"/>
</dbReference>
<evidence type="ECO:0000256" key="4">
    <source>
        <dbReference type="ARBA" id="ARBA00023136"/>
    </source>
</evidence>
<feature type="transmembrane region" description="Helical" evidence="6">
    <location>
        <begin position="452"/>
        <end position="471"/>
    </location>
</feature>
<evidence type="ECO:0000256" key="2">
    <source>
        <dbReference type="ARBA" id="ARBA00022692"/>
    </source>
</evidence>
<dbReference type="InterPro" id="IPR045863">
    <property type="entry name" value="CorA_TM1_TM2"/>
</dbReference>
<keyword evidence="3 6" id="KW-1133">Transmembrane helix</keyword>
<dbReference type="Proteomes" id="UP000293823">
    <property type="component" value="Unassembled WGS sequence"/>
</dbReference>
<comment type="subcellular location">
    <subcellularLocation>
        <location evidence="1">Membrane</location>
        <topology evidence="1">Multi-pass membrane protein</topology>
    </subcellularLocation>
</comment>
<reference evidence="8" key="1">
    <citation type="journal article" date="2019" name="bioRxiv">
        <title>Genomics, evolutionary history and diagnostics of the Alternaria alternata species group including apple and Asian pear pathotypes.</title>
        <authorList>
            <person name="Armitage A.D."/>
            <person name="Cockerton H.M."/>
            <person name="Sreenivasaprasad S."/>
            <person name="Woodhall J.W."/>
            <person name="Lane C.R."/>
            <person name="Harrison R.J."/>
            <person name="Clarkson J.P."/>
        </authorList>
    </citation>
    <scope>NUCLEOTIDE SEQUENCE [LARGE SCALE GENOMIC DNA]</scope>
    <source>
        <strain evidence="8">RGR 97.0016</strain>
    </source>
</reference>
<dbReference type="Pfam" id="PF01544">
    <property type="entry name" value="CorA"/>
    <property type="match status" value="1"/>
</dbReference>
<dbReference type="AlphaFoldDB" id="A0A4Q4QN91"/>
<evidence type="ECO:0000256" key="1">
    <source>
        <dbReference type="ARBA" id="ARBA00004141"/>
    </source>
</evidence>
<protein>
    <submittedName>
        <fullName evidence="7">Uncharacterized protein</fullName>
    </submittedName>
</protein>
<dbReference type="GO" id="GO:0046873">
    <property type="term" value="F:metal ion transmembrane transporter activity"/>
    <property type="evidence" value="ECO:0007669"/>
    <property type="project" value="InterPro"/>
</dbReference>
<gene>
    <name evidence="7" type="ORF">AA0113_g10738</name>
</gene>
<keyword evidence="2 6" id="KW-0812">Transmembrane</keyword>
<evidence type="ECO:0000313" key="8">
    <source>
        <dbReference type="Proteomes" id="UP000293823"/>
    </source>
</evidence>
<accession>A0A4Q4QN91</accession>
<sequence>MEHTESFHDPYESPDGDTVITRGYDIPDDVIKLVRGYIFISRDYEFEQVAVHSFKSPYDFESFLHGTSLYSPFKHLGGLNYEDFDGINFLHLPLDDGMNDQHVQWLLRHVTANFSLLLGERNATTTTGRISCSYERDQILLETPKDSVPYLYLSLSQREGDDFHRSWSGIFAHCLRSASRGVLGGFNPFNAHVVYKLQKAPVVERFVSMTYSVVLEYIVVIEQEAKAFMDEIQLVEESLQLEERSSLSALLRQINTISRKIRASTLEEQCRFGVEAADWIHRFLMRSDNDLIDPDTDLLGSARRMQKYHPDRLKESIAEVRQHIADVAAEEKQARDEVRQQREDMRQKLKDELREERERKRQSEEDERQERKENRYKLEDARQQRENDLREEREKEYQKQEDERQKREKDRQIRADAQQEKDDLRAAREEQLLAQSIRIAEETQRDSRTMRGIAWVTIAFLPATFVSSFFGMNFFNGIPGDVPFDQASRSVWLFFVVAVPISGIVLLTFYYWDKQEKKKDDLRLRVEEEAATTLQDESKTVTPVENGMEMSDLS</sequence>
<evidence type="ECO:0000256" key="3">
    <source>
        <dbReference type="ARBA" id="ARBA00022989"/>
    </source>
</evidence>
<dbReference type="OrthoDB" id="2830640at2759"/>
<feature type="compositionally biased region" description="Polar residues" evidence="5">
    <location>
        <begin position="534"/>
        <end position="543"/>
    </location>
</feature>
<keyword evidence="8" id="KW-1185">Reference proteome</keyword>
<dbReference type="GO" id="GO:0016020">
    <property type="term" value="C:membrane"/>
    <property type="evidence" value="ECO:0007669"/>
    <property type="project" value="UniProtKB-SubCell"/>
</dbReference>
<evidence type="ECO:0000256" key="5">
    <source>
        <dbReference type="SAM" id="MobiDB-lite"/>
    </source>
</evidence>
<name>A0A4Q4QN91_9PLEO</name>